<dbReference type="OrthoDB" id="231890at2"/>
<gene>
    <name evidence="1" type="ORF">Mal64_27020</name>
</gene>
<evidence type="ECO:0000313" key="1">
    <source>
        <dbReference type="EMBL" id="TWT87167.1"/>
    </source>
</evidence>
<protein>
    <recommendedName>
        <fullName evidence="3">Glucuronate isomerase</fullName>
    </recommendedName>
</protein>
<comment type="caution">
    <text evidence="1">The sequence shown here is derived from an EMBL/GenBank/DDBJ whole genome shotgun (WGS) entry which is preliminary data.</text>
</comment>
<evidence type="ECO:0008006" key="3">
    <source>
        <dbReference type="Google" id="ProtNLM"/>
    </source>
</evidence>
<name>A0A5C5ZJG7_9BACT</name>
<proteinExistence type="predicted"/>
<dbReference type="Gene3D" id="3.20.20.140">
    <property type="entry name" value="Metal-dependent hydrolases"/>
    <property type="match status" value="1"/>
</dbReference>
<keyword evidence="2" id="KW-1185">Reference proteome</keyword>
<dbReference type="Proteomes" id="UP000315440">
    <property type="component" value="Unassembled WGS sequence"/>
</dbReference>
<dbReference type="InterPro" id="IPR032466">
    <property type="entry name" value="Metal_Hydrolase"/>
</dbReference>
<dbReference type="AlphaFoldDB" id="A0A5C5ZJG7"/>
<sequence>MDVSTPTTPGAERRASELAATVRRVVGEQSVWDMHTHLYPPTFGTTLGGPKVKSDPNGLLLWGVDELLTYHYLVAEVFRVVPATELPYADFWKMGKQAQADHIWKHLFLDRSPISEACRGVLTTLKNLGLDPSDRDLKGYRNWFAEQDPSDHIDRVMETAGVSRITMTNAVFDDNERERWLADPKVGADPRFAGVLRFDPLLRDWAGAAKLLTEWGYDANADLDASSVESAQRFVRDWIDRVGAIYCAVSLPPEFRYGGADDNSTGSRVLREVVLPVLEERGLPFAMMIGSRMQVNPSLGDAGDMGGLSDVVSVVTLCREFPGNRFFCTMLARENQHELAVAARKFGNLMVFGCWWFLNNPSLVDEITRMRIELLGLSCIPQHSDARVLDQLIYKWDHSRELIATVLVDKYQDAEKTGWRVTDDEIRRDVKLLFEGNFASFLKG</sequence>
<reference evidence="1 2" key="1">
    <citation type="submission" date="2019-02" db="EMBL/GenBank/DDBJ databases">
        <title>Deep-cultivation of Planctomycetes and their phenomic and genomic characterization uncovers novel biology.</title>
        <authorList>
            <person name="Wiegand S."/>
            <person name="Jogler M."/>
            <person name="Boedeker C."/>
            <person name="Pinto D."/>
            <person name="Vollmers J."/>
            <person name="Rivas-Marin E."/>
            <person name="Kohn T."/>
            <person name="Peeters S.H."/>
            <person name="Heuer A."/>
            <person name="Rast P."/>
            <person name="Oberbeckmann S."/>
            <person name="Bunk B."/>
            <person name="Jeske O."/>
            <person name="Meyerdierks A."/>
            <person name="Storesund J.E."/>
            <person name="Kallscheuer N."/>
            <person name="Luecker S."/>
            <person name="Lage O.M."/>
            <person name="Pohl T."/>
            <person name="Merkel B.J."/>
            <person name="Hornburger P."/>
            <person name="Mueller R.-W."/>
            <person name="Bruemmer F."/>
            <person name="Labrenz M."/>
            <person name="Spormann A.M."/>
            <person name="Op Den Camp H."/>
            <person name="Overmann J."/>
            <person name="Amann R."/>
            <person name="Jetten M.S.M."/>
            <person name="Mascher T."/>
            <person name="Medema M.H."/>
            <person name="Devos D.P."/>
            <person name="Kaster A.-K."/>
            <person name="Ovreas L."/>
            <person name="Rohde M."/>
            <person name="Galperin M.Y."/>
            <person name="Jogler C."/>
        </authorList>
    </citation>
    <scope>NUCLEOTIDE SEQUENCE [LARGE SCALE GENOMIC DNA]</scope>
    <source>
        <strain evidence="1 2">Mal64</strain>
    </source>
</reference>
<dbReference type="EMBL" id="SJPQ01000003">
    <property type="protein sequence ID" value="TWT87167.1"/>
    <property type="molecule type" value="Genomic_DNA"/>
</dbReference>
<organism evidence="1 2">
    <name type="scientific">Pseudobythopirellula maris</name>
    <dbReference type="NCBI Taxonomy" id="2527991"/>
    <lineage>
        <taxon>Bacteria</taxon>
        <taxon>Pseudomonadati</taxon>
        <taxon>Planctomycetota</taxon>
        <taxon>Planctomycetia</taxon>
        <taxon>Pirellulales</taxon>
        <taxon>Lacipirellulaceae</taxon>
        <taxon>Pseudobythopirellula</taxon>
    </lineage>
</organism>
<dbReference type="RefSeq" id="WP_146401063.1">
    <property type="nucleotide sequence ID" value="NZ_SJPQ01000003.1"/>
</dbReference>
<dbReference type="SUPFAM" id="SSF51556">
    <property type="entry name" value="Metallo-dependent hydrolases"/>
    <property type="match status" value="1"/>
</dbReference>
<accession>A0A5C5ZJG7</accession>
<dbReference type="Gene3D" id="1.10.2020.10">
    <property type="entry name" value="uronate isomerase, domain 2, chain A"/>
    <property type="match status" value="1"/>
</dbReference>
<evidence type="ECO:0000313" key="2">
    <source>
        <dbReference type="Proteomes" id="UP000315440"/>
    </source>
</evidence>